<dbReference type="KEGG" id="bgok:Pr1d_00600"/>
<evidence type="ECO:0000256" key="1">
    <source>
        <dbReference type="SAM" id="Phobius"/>
    </source>
</evidence>
<dbReference type="PANTHER" id="PTHR21180:SF32">
    <property type="entry name" value="ENDONUCLEASE_EXONUCLEASE_PHOSPHATASE FAMILY DOMAIN-CONTAINING PROTEIN 1"/>
    <property type="match status" value="1"/>
</dbReference>
<dbReference type="SUPFAM" id="SSF47781">
    <property type="entry name" value="RuvA domain 2-like"/>
    <property type="match status" value="1"/>
</dbReference>
<gene>
    <name evidence="3" type="primary">comEA</name>
    <name evidence="3" type="ORF">Pr1d_00600</name>
</gene>
<dbReference type="EMBL" id="CP042913">
    <property type="protein sequence ID" value="QEG32800.1"/>
    <property type="molecule type" value="Genomic_DNA"/>
</dbReference>
<evidence type="ECO:0000313" key="4">
    <source>
        <dbReference type="Proteomes" id="UP000323917"/>
    </source>
</evidence>
<keyword evidence="1" id="KW-0472">Membrane</keyword>
<dbReference type="AlphaFoldDB" id="A0A5B9Q4Y3"/>
<dbReference type="GO" id="GO:0003677">
    <property type="term" value="F:DNA binding"/>
    <property type="evidence" value="ECO:0007669"/>
    <property type="project" value="InterPro"/>
</dbReference>
<protein>
    <submittedName>
        <fullName evidence="3">ComE operon protein 1</fullName>
    </submittedName>
</protein>
<feature type="domain" description="Helix-hairpin-helix DNA-binding motif class 1" evidence="2">
    <location>
        <begin position="74"/>
        <end position="93"/>
    </location>
</feature>
<dbReference type="GO" id="GO:0015628">
    <property type="term" value="P:protein secretion by the type II secretion system"/>
    <property type="evidence" value="ECO:0007669"/>
    <property type="project" value="TreeGrafter"/>
</dbReference>
<dbReference type="Gene3D" id="1.10.150.320">
    <property type="entry name" value="Photosystem II 12 kDa extrinsic protein"/>
    <property type="match status" value="1"/>
</dbReference>
<dbReference type="InterPro" id="IPR051675">
    <property type="entry name" value="Endo/Exo/Phosphatase_dom_1"/>
</dbReference>
<organism evidence="3 4">
    <name type="scientific">Bythopirellula goksoeyrii</name>
    <dbReference type="NCBI Taxonomy" id="1400387"/>
    <lineage>
        <taxon>Bacteria</taxon>
        <taxon>Pseudomonadati</taxon>
        <taxon>Planctomycetota</taxon>
        <taxon>Planctomycetia</taxon>
        <taxon>Pirellulales</taxon>
        <taxon>Lacipirellulaceae</taxon>
        <taxon>Bythopirellula</taxon>
    </lineage>
</organism>
<dbReference type="GO" id="GO:0015627">
    <property type="term" value="C:type II protein secretion system complex"/>
    <property type="evidence" value="ECO:0007669"/>
    <property type="project" value="TreeGrafter"/>
</dbReference>
<dbReference type="Proteomes" id="UP000323917">
    <property type="component" value="Chromosome"/>
</dbReference>
<feature type="domain" description="Helix-hairpin-helix DNA-binding motif class 1" evidence="2">
    <location>
        <begin position="104"/>
        <end position="123"/>
    </location>
</feature>
<keyword evidence="1" id="KW-1133">Transmembrane helix</keyword>
<evidence type="ECO:0000313" key="3">
    <source>
        <dbReference type="EMBL" id="QEG32800.1"/>
    </source>
</evidence>
<reference evidence="3 4" key="1">
    <citation type="submission" date="2019-08" db="EMBL/GenBank/DDBJ databases">
        <title>Deep-cultivation of Planctomycetes and their phenomic and genomic characterization uncovers novel biology.</title>
        <authorList>
            <person name="Wiegand S."/>
            <person name="Jogler M."/>
            <person name="Boedeker C."/>
            <person name="Pinto D."/>
            <person name="Vollmers J."/>
            <person name="Rivas-Marin E."/>
            <person name="Kohn T."/>
            <person name="Peeters S.H."/>
            <person name="Heuer A."/>
            <person name="Rast P."/>
            <person name="Oberbeckmann S."/>
            <person name="Bunk B."/>
            <person name="Jeske O."/>
            <person name="Meyerdierks A."/>
            <person name="Storesund J.E."/>
            <person name="Kallscheuer N."/>
            <person name="Luecker S."/>
            <person name="Lage O.M."/>
            <person name="Pohl T."/>
            <person name="Merkel B.J."/>
            <person name="Hornburger P."/>
            <person name="Mueller R.-W."/>
            <person name="Bruemmer F."/>
            <person name="Labrenz M."/>
            <person name="Spormann A.M."/>
            <person name="Op den Camp H."/>
            <person name="Overmann J."/>
            <person name="Amann R."/>
            <person name="Jetten M.S.M."/>
            <person name="Mascher T."/>
            <person name="Medema M.H."/>
            <person name="Devos D.P."/>
            <person name="Kaster A.-K."/>
            <person name="Ovreas L."/>
            <person name="Rohde M."/>
            <person name="Galperin M.Y."/>
            <person name="Jogler C."/>
        </authorList>
    </citation>
    <scope>NUCLEOTIDE SEQUENCE [LARGE SCALE GENOMIC DNA]</scope>
    <source>
        <strain evidence="3 4">Pr1d</strain>
    </source>
</reference>
<dbReference type="InterPro" id="IPR010994">
    <property type="entry name" value="RuvA_2-like"/>
</dbReference>
<dbReference type="PANTHER" id="PTHR21180">
    <property type="entry name" value="ENDONUCLEASE/EXONUCLEASE/PHOSPHATASE FAMILY DOMAIN-CONTAINING PROTEIN 1"/>
    <property type="match status" value="1"/>
</dbReference>
<evidence type="ECO:0000259" key="2">
    <source>
        <dbReference type="SMART" id="SM00278"/>
    </source>
</evidence>
<dbReference type="SMART" id="SM00278">
    <property type="entry name" value="HhH1"/>
    <property type="match status" value="2"/>
</dbReference>
<dbReference type="InterPro" id="IPR003583">
    <property type="entry name" value="Hlx-hairpin-Hlx_DNA-bd_motif"/>
</dbReference>
<sequence>MQPGREKSLTDSTPRPWIKPRDQASLLAVVASLLVMMASYWVYKGGHEGRLIDIDRADPLQASYLVNVNEADWPELLQLPGLGETMARRIISDRLQHGPFRSVEQLDRVNGIGPRTMERLRPFLMPIPVDTDWAVNSTDEIEIRN</sequence>
<dbReference type="GO" id="GO:0006281">
    <property type="term" value="P:DNA repair"/>
    <property type="evidence" value="ECO:0007669"/>
    <property type="project" value="InterPro"/>
</dbReference>
<proteinExistence type="predicted"/>
<feature type="transmembrane region" description="Helical" evidence="1">
    <location>
        <begin position="24"/>
        <end position="43"/>
    </location>
</feature>
<keyword evidence="1" id="KW-0812">Transmembrane</keyword>
<keyword evidence="4" id="KW-1185">Reference proteome</keyword>
<name>A0A5B9Q4Y3_9BACT</name>
<dbReference type="Pfam" id="PF12836">
    <property type="entry name" value="HHH_3"/>
    <property type="match status" value="1"/>
</dbReference>
<accession>A0A5B9Q4Y3</accession>